<evidence type="ECO:0000259" key="1">
    <source>
        <dbReference type="PROSITE" id="PS51502"/>
    </source>
</evidence>
<dbReference type="Proteomes" id="UP000237441">
    <property type="component" value="Unassembled WGS sequence"/>
</dbReference>
<dbReference type="Gene3D" id="3.30.70.100">
    <property type="match status" value="1"/>
</dbReference>
<sequence>MEPWRRGRRKRRNVAGCPSNGIRLKPSWQASSACLRQSRFRGYTHLRPLNLQSGWFFCFINKLAKSSHPALIANTHLHFDCNQPTNDIMADHVHRVTMFKLPKPEDVDAMIEQYKILEATQSKDGRPYLQSVVIGKPEADPRAQGFTLVAKTEFASVDDMKYYDEECPAHKKLKGIAKSLTIEGVVSVFFKPTMTSGISQ</sequence>
<dbReference type="SUPFAM" id="SSF54909">
    <property type="entry name" value="Dimeric alpha+beta barrel"/>
    <property type="match status" value="1"/>
</dbReference>
<accession>A0A2S7YH40</accession>
<dbReference type="AlphaFoldDB" id="A0A2S7YH40"/>
<gene>
    <name evidence="2" type="ORF">BB8028_0005g08130</name>
</gene>
<dbReference type="InterPro" id="IPR013097">
    <property type="entry name" value="Dabb"/>
</dbReference>
<proteinExistence type="predicted"/>
<organism evidence="2 3">
    <name type="scientific">Beauveria bassiana</name>
    <name type="common">White muscardine disease fungus</name>
    <name type="synonym">Tritirachium shiotae</name>
    <dbReference type="NCBI Taxonomy" id="176275"/>
    <lineage>
        <taxon>Eukaryota</taxon>
        <taxon>Fungi</taxon>
        <taxon>Dikarya</taxon>
        <taxon>Ascomycota</taxon>
        <taxon>Pezizomycotina</taxon>
        <taxon>Sordariomycetes</taxon>
        <taxon>Hypocreomycetidae</taxon>
        <taxon>Hypocreales</taxon>
        <taxon>Cordycipitaceae</taxon>
        <taxon>Beauveria</taxon>
    </lineage>
</organism>
<dbReference type="OrthoDB" id="3830014at2759"/>
<dbReference type="PROSITE" id="PS51502">
    <property type="entry name" value="S_R_A_B_BARREL"/>
    <property type="match status" value="1"/>
</dbReference>
<dbReference type="EMBL" id="JRHA01000005">
    <property type="protein sequence ID" value="PQK15299.1"/>
    <property type="molecule type" value="Genomic_DNA"/>
</dbReference>
<comment type="caution">
    <text evidence="2">The sequence shown here is derived from an EMBL/GenBank/DDBJ whole genome shotgun (WGS) entry which is preliminary data.</text>
</comment>
<reference evidence="2 3" key="1">
    <citation type="submission" date="2016-07" db="EMBL/GenBank/DDBJ databases">
        <title>Comparative genomics of the entomopathogenic fungus Beauveria bassiana.</title>
        <authorList>
            <person name="Valero Jimenez C.A."/>
            <person name="Zwaan B.J."/>
            <person name="Van Kan J.A."/>
            <person name="Takken W."/>
            <person name="Debets A.J."/>
            <person name="Schoustra S.E."/>
            <person name="Koenraadt C.J."/>
        </authorList>
    </citation>
    <scope>NUCLEOTIDE SEQUENCE [LARGE SCALE GENOMIC DNA]</scope>
    <source>
        <strain evidence="2 3">ARSEF 8028</strain>
    </source>
</reference>
<dbReference type="InterPro" id="IPR011008">
    <property type="entry name" value="Dimeric_a/b-barrel"/>
</dbReference>
<dbReference type="SMART" id="SM00886">
    <property type="entry name" value="Dabb"/>
    <property type="match status" value="1"/>
</dbReference>
<protein>
    <recommendedName>
        <fullName evidence="1">Stress-response A/B barrel domain-containing protein</fullName>
    </recommendedName>
</protein>
<feature type="domain" description="Stress-response A/B barrel" evidence="1">
    <location>
        <begin position="93"/>
        <end position="190"/>
    </location>
</feature>
<evidence type="ECO:0000313" key="3">
    <source>
        <dbReference type="Proteomes" id="UP000237441"/>
    </source>
</evidence>
<name>A0A2S7YH40_BEABA</name>
<dbReference type="Pfam" id="PF07876">
    <property type="entry name" value="Dabb"/>
    <property type="match status" value="1"/>
</dbReference>
<evidence type="ECO:0000313" key="2">
    <source>
        <dbReference type="EMBL" id="PQK15299.1"/>
    </source>
</evidence>